<dbReference type="EMBL" id="CP000875">
    <property type="protein sequence ID" value="ABX05281.1"/>
    <property type="molecule type" value="Genomic_DNA"/>
</dbReference>
<dbReference type="STRING" id="316274.Haur_2643"/>
<sequence>MDSFEPLRAAGLDVTFHVWDEEEVATAIRYAQQRRSQGLPSQVPYFWYANVSKPADHPTYNLSQDVTQEKTPRPLDSLVSSIALQIENRQACYWKIWDYIPGPVHHEFFCHYESLDMLIPNLINYYCGESTIINDWVVPLNRHPELNPRRVATIIVHARPTTLTKLEKHQTNQSHRDQMQWNRERCTRHAFLRQYLIIKHNSDPTSQLYLRRDCRAAWIIPQSD</sequence>
<dbReference type="Proteomes" id="UP000000787">
    <property type="component" value="Chromosome"/>
</dbReference>
<dbReference type="InParanoid" id="A9B103"/>
<evidence type="ECO:0000313" key="2">
    <source>
        <dbReference type="Proteomes" id="UP000000787"/>
    </source>
</evidence>
<protein>
    <submittedName>
        <fullName evidence="1">Uncharacterized protein</fullName>
    </submittedName>
</protein>
<name>A9B103_HERA2</name>
<reference evidence="1 2" key="1">
    <citation type="journal article" date="2011" name="Stand. Genomic Sci.">
        <title>Complete genome sequence of the filamentous gliding predatory bacterium Herpetosiphon aurantiacus type strain (114-95(T)).</title>
        <authorList>
            <person name="Kiss H."/>
            <person name="Nett M."/>
            <person name="Domin N."/>
            <person name="Martin K."/>
            <person name="Maresca J.A."/>
            <person name="Copeland A."/>
            <person name="Lapidus A."/>
            <person name="Lucas S."/>
            <person name="Berry K.W."/>
            <person name="Glavina Del Rio T."/>
            <person name="Dalin E."/>
            <person name="Tice H."/>
            <person name="Pitluck S."/>
            <person name="Richardson P."/>
            <person name="Bruce D."/>
            <person name="Goodwin L."/>
            <person name="Han C."/>
            <person name="Detter J.C."/>
            <person name="Schmutz J."/>
            <person name="Brettin T."/>
            <person name="Land M."/>
            <person name="Hauser L."/>
            <person name="Kyrpides N.C."/>
            <person name="Ivanova N."/>
            <person name="Goker M."/>
            <person name="Woyke T."/>
            <person name="Klenk H.P."/>
            <person name="Bryant D.A."/>
        </authorList>
    </citation>
    <scope>NUCLEOTIDE SEQUENCE [LARGE SCALE GENOMIC DNA]</scope>
    <source>
        <strain evidence="2">ATCC 23779 / DSM 785 / 114-95</strain>
    </source>
</reference>
<gene>
    <name evidence="1" type="ordered locus">Haur_2643</name>
</gene>
<organism evidence="1 2">
    <name type="scientific">Herpetosiphon aurantiacus (strain ATCC 23779 / DSM 785 / 114-95)</name>
    <dbReference type="NCBI Taxonomy" id="316274"/>
    <lineage>
        <taxon>Bacteria</taxon>
        <taxon>Bacillati</taxon>
        <taxon>Chloroflexota</taxon>
        <taxon>Chloroflexia</taxon>
        <taxon>Herpetosiphonales</taxon>
        <taxon>Herpetosiphonaceae</taxon>
        <taxon>Herpetosiphon</taxon>
    </lineage>
</organism>
<dbReference type="KEGG" id="hau:Haur_2643"/>
<evidence type="ECO:0000313" key="1">
    <source>
        <dbReference type="EMBL" id="ABX05281.1"/>
    </source>
</evidence>
<dbReference type="BioCyc" id="HAUR316274:GHYA-2673-MONOMER"/>
<keyword evidence="2" id="KW-1185">Reference proteome</keyword>
<dbReference type="AlphaFoldDB" id="A9B103"/>
<proteinExistence type="predicted"/>
<dbReference type="HOGENOM" id="CLU_1233654_0_0_0"/>
<accession>A9B103</accession>